<name>A0ABS7ZEK6_9MICO</name>
<dbReference type="PANTHER" id="PTHR12526:SF510">
    <property type="entry name" value="D-INOSITOL 3-PHOSPHATE GLYCOSYLTRANSFERASE"/>
    <property type="match status" value="1"/>
</dbReference>
<gene>
    <name evidence="4" type="ORF">LEP48_05895</name>
</gene>
<feature type="domain" description="Glycosyltransferase subfamily 4-like N-terminal" evidence="3">
    <location>
        <begin position="39"/>
        <end position="186"/>
    </location>
</feature>
<dbReference type="EMBL" id="JAIXCQ010000003">
    <property type="protein sequence ID" value="MCA5892887.1"/>
    <property type="molecule type" value="Genomic_DNA"/>
</dbReference>
<evidence type="ECO:0000256" key="2">
    <source>
        <dbReference type="ARBA" id="ARBA00022679"/>
    </source>
</evidence>
<evidence type="ECO:0000313" key="5">
    <source>
        <dbReference type="Proteomes" id="UP001319870"/>
    </source>
</evidence>
<dbReference type="Proteomes" id="UP001319870">
    <property type="component" value="Unassembled WGS sequence"/>
</dbReference>
<dbReference type="CDD" id="cd03801">
    <property type="entry name" value="GT4_PimA-like"/>
    <property type="match status" value="1"/>
</dbReference>
<dbReference type="Pfam" id="PF13692">
    <property type="entry name" value="Glyco_trans_1_4"/>
    <property type="match status" value="1"/>
</dbReference>
<evidence type="ECO:0000313" key="4">
    <source>
        <dbReference type="EMBL" id="MCA5892887.1"/>
    </source>
</evidence>
<accession>A0ABS7ZEK6</accession>
<sequence>MALPHVHVITPGDHFSPRTGSAIPTVVHGLATAGRVVGTRTSVVVARGTYPDRYDSAEVLEYDERPPGRFDRFVDAAASRLALTRPRARDRYAATVADQGSWEPSVVLAHNSPQLVGAVDADRHLPVLYAHNELLRTYSQREAGRALERAHRVVCVSEFLAERTRDRLPPSLRDRVVVVRNGVDTAFFHPADDGPHDGLRVVFVGRMIPDKGADVLVDAVRRLGRDDVTLTLIGSTGFDPRAELSSFERAVRDATAALPGTVRLHPFLPRARVAAELRDADVVVVPSRWPEPFGLTILEGMASGAATVASDVGGIAEATGDAGVLVPPDDPAALAEQLADLARSPRRVAELGAAARAHALSRDWSTVRPLLARALDADARSAAGSAPGEKGMK</sequence>
<evidence type="ECO:0000256" key="1">
    <source>
        <dbReference type="ARBA" id="ARBA00022676"/>
    </source>
</evidence>
<proteinExistence type="predicted"/>
<dbReference type="Pfam" id="PF13439">
    <property type="entry name" value="Glyco_transf_4"/>
    <property type="match status" value="1"/>
</dbReference>
<dbReference type="SUPFAM" id="SSF53756">
    <property type="entry name" value="UDP-Glycosyltransferase/glycogen phosphorylase"/>
    <property type="match status" value="1"/>
</dbReference>
<keyword evidence="1" id="KW-0328">Glycosyltransferase</keyword>
<dbReference type="RefSeq" id="WP_225564648.1">
    <property type="nucleotide sequence ID" value="NZ_JAIXCQ010000003.1"/>
</dbReference>
<keyword evidence="5" id="KW-1185">Reference proteome</keyword>
<dbReference type="InterPro" id="IPR028098">
    <property type="entry name" value="Glyco_trans_4-like_N"/>
</dbReference>
<comment type="caution">
    <text evidence="4">The sequence shown here is derived from an EMBL/GenBank/DDBJ whole genome shotgun (WGS) entry which is preliminary data.</text>
</comment>
<protein>
    <submittedName>
        <fullName evidence="4">Glycosyltransferase family 4 protein</fullName>
    </submittedName>
</protein>
<dbReference type="PANTHER" id="PTHR12526">
    <property type="entry name" value="GLYCOSYLTRANSFERASE"/>
    <property type="match status" value="1"/>
</dbReference>
<dbReference type="Gene3D" id="3.40.50.2000">
    <property type="entry name" value="Glycogen Phosphorylase B"/>
    <property type="match status" value="2"/>
</dbReference>
<evidence type="ECO:0000259" key="3">
    <source>
        <dbReference type="Pfam" id="PF13439"/>
    </source>
</evidence>
<organism evidence="4 5">
    <name type="scientific">Isoptericola luteus</name>
    <dbReference type="NCBI Taxonomy" id="2879484"/>
    <lineage>
        <taxon>Bacteria</taxon>
        <taxon>Bacillati</taxon>
        <taxon>Actinomycetota</taxon>
        <taxon>Actinomycetes</taxon>
        <taxon>Micrococcales</taxon>
        <taxon>Promicromonosporaceae</taxon>
        <taxon>Isoptericola</taxon>
    </lineage>
</organism>
<reference evidence="4 5" key="1">
    <citation type="submission" date="2021-09" db="EMBL/GenBank/DDBJ databases">
        <title>Isoptericola luteus sp. nov., a novel bacterium isolated from Harbin, the capital city of Heilongjiang province.</title>
        <authorList>
            <person name="Li J."/>
        </authorList>
    </citation>
    <scope>NUCLEOTIDE SEQUENCE [LARGE SCALE GENOMIC DNA]</scope>
    <source>
        <strain evidence="4 5">NEAU-Y5</strain>
    </source>
</reference>
<keyword evidence="2" id="KW-0808">Transferase</keyword>